<evidence type="ECO:0000313" key="1">
    <source>
        <dbReference type="EnsemblMetazoa" id="XP_038062607.1"/>
    </source>
</evidence>
<dbReference type="RefSeq" id="XP_038062607.1">
    <property type="nucleotide sequence ID" value="XM_038206679.1"/>
</dbReference>
<dbReference type="OrthoDB" id="10050996at2759"/>
<organism evidence="1 2">
    <name type="scientific">Patiria miniata</name>
    <name type="common">Bat star</name>
    <name type="synonym">Asterina miniata</name>
    <dbReference type="NCBI Taxonomy" id="46514"/>
    <lineage>
        <taxon>Eukaryota</taxon>
        <taxon>Metazoa</taxon>
        <taxon>Echinodermata</taxon>
        <taxon>Eleutherozoa</taxon>
        <taxon>Asterozoa</taxon>
        <taxon>Asteroidea</taxon>
        <taxon>Valvatacea</taxon>
        <taxon>Valvatida</taxon>
        <taxon>Asterinidae</taxon>
        <taxon>Patiria</taxon>
    </lineage>
</organism>
<dbReference type="PANTHER" id="PTHR31424">
    <property type="entry name" value="PROTEIN CBG23806"/>
    <property type="match status" value="1"/>
</dbReference>
<dbReference type="Proteomes" id="UP000887568">
    <property type="component" value="Unplaced"/>
</dbReference>
<accession>A0A914AFU8</accession>
<evidence type="ECO:0000313" key="2">
    <source>
        <dbReference type="Proteomes" id="UP000887568"/>
    </source>
</evidence>
<dbReference type="OMA" id="HARVITQ"/>
<name>A0A914AFU8_PATMI</name>
<dbReference type="PANTHER" id="PTHR31424:SF5">
    <property type="entry name" value="APPLE DOMAIN-CONTAINING PROTEIN"/>
    <property type="match status" value="1"/>
</dbReference>
<dbReference type="EnsemblMetazoa" id="XM_038206679.1">
    <property type="protein sequence ID" value="XP_038062607.1"/>
    <property type="gene ID" value="LOC119733099"/>
</dbReference>
<dbReference type="GeneID" id="119733099"/>
<sequence length="177" mass="20376">MYRQVEVISDLISTPRRVLESLSCDSLPLARHQDLIREAASVGKTFHEIFMKFADVHFAINHARVITQDDLRRVDSCIVDFMATYRMKFPTHSITPKMHLLEAHAVEQLERFGVGFGLLNEQGGELVHTEFNRTGRAVHGMKDDLQRLLTIMRRHHTSTVPEVQAQYIPAVKRKTEE</sequence>
<keyword evidence="2" id="KW-1185">Reference proteome</keyword>
<reference evidence="1" key="1">
    <citation type="submission" date="2022-11" db="UniProtKB">
        <authorList>
            <consortium name="EnsemblMetazoa"/>
        </authorList>
    </citation>
    <scope>IDENTIFICATION</scope>
</reference>
<proteinExistence type="predicted"/>
<protein>
    <submittedName>
        <fullName evidence="1">Uncharacterized protein</fullName>
    </submittedName>
</protein>
<dbReference type="AlphaFoldDB" id="A0A914AFU8"/>